<protein>
    <recommendedName>
        <fullName evidence="3">Polyketide cyclase/dehydrase</fullName>
    </recommendedName>
</protein>
<name>A0A4Q0T9N8_9BACT</name>
<evidence type="ECO:0008006" key="3">
    <source>
        <dbReference type="Google" id="ProtNLM"/>
    </source>
</evidence>
<reference evidence="2" key="2">
    <citation type="submission" date="2019-02" db="EMBL/GenBank/DDBJ databases">
        <title>Granulicella sibirica sp. nov., a psychrotolerant acidobacterium isolated from an organic soil layer in forested tundra, West Siberia.</title>
        <authorList>
            <person name="Oshkin I.Y."/>
            <person name="Kulichevskaya I.S."/>
            <person name="Rijpstra W.I.C."/>
            <person name="Sinninghe Damste J.S."/>
            <person name="Rakitin A.L."/>
            <person name="Ravin N.V."/>
            <person name="Dedysh S.N."/>
        </authorList>
    </citation>
    <scope>NUCLEOTIDE SEQUENCE [LARGE SCALE GENOMIC DNA]</scope>
    <source>
        <strain evidence="2">AF10</strain>
    </source>
</reference>
<organism evidence="1 2">
    <name type="scientific">Granulicella sibirica</name>
    <dbReference type="NCBI Taxonomy" id="2479048"/>
    <lineage>
        <taxon>Bacteria</taxon>
        <taxon>Pseudomonadati</taxon>
        <taxon>Acidobacteriota</taxon>
        <taxon>Terriglobia</taxon>
        <taxon>Terriglobales</taxon>
        <taxon>Acidobacteriaceae</taxon>
        <taxon>Granulicella</taxon>
    </lineage>
</organism>
<dbReference type="OrthoDB" id="121606at2"/>
<dbReference type="Pfam" id="PF10604">
    <property type="entry name" value="Polyketide_cyc2"/>
    <property type="match status" value="1"/>
</dbReference>
<dbReference type="AlphaFoldDB" id="A0A4Q0T9N8"/>
<keyword evidence="2" id="KW-1185">Reference proteome</keyword>
<proteinExistence type="predicted"/>
<dbReference type="Proteomes" id="UP000289437">
    <property type="component" value="Unassembled WGS sequence"/>
</dbReference>
<dbReference type="SUPFAM" id="SSF55961">
    <property type="entry name" value="Bet v1-like"/>
    <property type="match status" value="1"/>
</dbReference>
<gene>
    <name evidence="1" type="ORF">GRAN_1786</name>
</gene>
<sequence>MRRVVYIGWLFGLLGLAGCGDSLQTLNGMAEAGRVHESAPIVAHVRISIAAPQERVWGFLVDAAGWPKWADQIDSITVDGPLVSGRRFTWKSGGMTIHSQVRMVVAGKALAWTGGALTGKAVHVWRLEANASGGTDVSEDESMEGLLMAQMYSSAKLIEADTAWLEALKKAAERVP</sequence>
<dbReference type="Gene3D" id="3.30.530.20">
    <property type="match status" value="1"/>
</dbReference>
<accession>A0A4Q0T9N8</accession>
<dbReference type="PROSITE" id="PS51257">
    <property type="entry name" value="PROKAR_LIPOPROTEIN"/>
    <property type="match status" value="1"/>
</dbReference>
<comment type="caution">
    <text evidence="1">The sequence shown here is derived from an EMBL/GenBank/DDBJ whole genome shotgun (WGS) entry which is preliminary data.</text>
</comment>
<evidence type="ECO:0000313" key="1">
    <source>
        <dbReference type="EMBL" id="RXH58476.1"/>
    </source>
</evidence>
<reference evidence="1 2" key="1">
    <citation type="submission" date="2018-11" db="EMBL/GenBank/DDBJ databases">
        <authorList>
            <person name="Mardanov A.V."/>
            <person name="Ravin N.V."/>
            <person name="Dedysh S.N."/>
        </authorList>
    </citation>
    <scope>NUCLEOTIDE SEQUENCE [LARGE SCALE GENOMIC DNA]</scope>
    <source>
        <strain evidence="1 2">AF10</strain>
    </source>
</reference>
<evidence type="ECO:0000313" key="2">
    <source>
        <dbReference type="Proteomes" id="UP000289437"/>
    </source>
</evidence>
<dbReference type="InterPro" id="IPR023393">
    <property type="entry name" value="START-like_dom_sf"/>
</dbReference>
<dbReference type="RefSeq" id="WP_128912464.1">
    <property type="nucleotide sequence ID" value="NZ_RDSM01000001.1"/>
</dbReference>
<dbReference type="InterPro" id="IPR019587">
    <property type="entry name" value="Polyketide_cyclase/dehydratase"/>
</dbReference>
<dbReference type="EMBL" id="RDSM01000001">
    <property type="protein sequence ID" value="RXH58476.1"/>
    <property type="molecule type" value="Genomic_DNA"/>
</dbReference>